<proteinExistence type="predicted"/>
<gene>
    <name evidence="2" type="ORF">LTR36_004917</name>
</gene>
<evidence type="ECO:0000256" key="1">
    <source>
        <dbReference type="SAM" id="MobiDB-lite"/>
    </source>
</evidence>
<reference evidence="2 3" key="1">
    <citation type="submission" date="2021-11" db="EMBL/GenBank/DDBJ databases">
        <title>Black yeast isolated from Biological Soil Crust.</title>
        <authorList>
            <person name="Kurbessoian T."/>
        </authorList>
    </citation>
    <scope>NUCLEOTIDE SEQUENCE [LARGE SCALE GENOMIC DNA]</scope>
    <source>
        <strain evidence="2 3">CCFEE 5522</strain>
    </source>
</reference>
<dbReference type="Proteomes" id="UP001324427">
    <property type="component" value="Unassembled WGS sequence"/>
</dbReference>
<evidence type="ECO:0000313" key="2">
    <source>
        <dbReference type="EMBL" id="KAK4549616.1"/>
    </source>
</evidence>
<protein>
    <submittedName>
        <fullName evidence="2">Uncharacterized protein</fullName>
    </submittedName>
</protein>
<name>A0AAV9JVI3_9PEZI</name>
<evidence type="ECO:0000313" key="3">
    <source>
        <dbReference type="Proteomes" id="UP001324427"/>
    </source>
</evidence>
<feature type="compositionally biased region" description="Acidic residues" evidence="1">
    <location>
        <begin position="331"/>
        <end position="342"/>
    </location>
</feature>
<dbReference type="EMBL" id="JAVFHQ010000003">
    <property type="protein sequence ID" value="KAK4549616.1"/>
    <property type="molecule type" value="Genomic_DNA"/>
</dbReference>
<organism evidence="2 3">
    <name type="scientific">Oleoguttula mirabilis</name>
    <dbReference type="NCBI Taxonomy" id="1507867"/>
    <lineage>
        <taxon>Eukaryota</taxon>
        <taxon>Fungi</taxon>
        <taxon>Dikarya</taxon>
        <taxon>Ascomycota</taxon>
        <taxon>Pezizomycotina</taxon>
        <taxon>Dothideomycetes</taxon>
        <taxon>Dothideomycetidae</taxon>
        <taxon>Mycosphaerellales</taxon>
        <taxon>Teratosphaeriaceae</taxon>
        <taxon>Oleoguttula</taxon>
    </lineage>
</organism>
<accession>A0AAV9JVI3</accession>
<sequence>MTDAHCPSDEEHEWHRSVFRDLDPVPAFVSHGDLLHGADRFGAHVMDGEVDDWNVFFVSHGQADATATTTGPPETAPLAFGGYASASAPTVEELVCMICTPIPALTKGSVFIADWRVLLRPYSDLPFDVATGSNGSYWSLSDTHSGADRALEAKTEKIAIDGAMMCRKMFDQPLASDKEKDLIPWIAGITKAVVKLRDGLQAPHPLLPWLQHKLILLTNCMHLFVEGEKAYYGAGPTAQGDTPQLHQRFAAMRERFMWAVPEKGNVVKVRSLIKDLLSKADMRAGEDEEGLAGETGRYIYRCAVDTQRMPQSEAQSELLDLLPTLQQASDNGDEENQIDDNDDKVYGGSPRHERTLLKATSRLQGQLRMLLEHYTVLHALLSTWHDHSVKAHSPRCQLVQKAAFFVVAYAESAWDLLLGHRGNKEVVDADMQTLGVLMKVLLGMVEVAAVTQVDGWREYRRWQVAAEEERVR</sequence>
<dbReference type="AlphaFoldDB" id="A0AAV9JVI3"/>
<comment type="caution">
    <text evidence="2">The sequence shown here is derived from an EMBL/GenBank/DDBJ whole genome shotgun (WGS) entry which is preliminary data.</text>
</comment>
<keyword evidence="3" id="KW-1185">Reference proteome</keyword>
<feature type="region of interest" description="Disordered" evidence="1">
    <location>
        <begin position="329"/>
        <end position="350"/>
    </location>
</feature>